<evidence type="ECO:0000259" key="2">
    <source>
        <dbReference type="Pfam" id="PF03629"/>
    </source>
</evidence>
<accession>A0ABP7NX43</accession>
<dbReference type="Pfam" id="PF03629">
    <property type="entry name" value="SASA"/>
    <property type="match status" value="2"/>
</dbReference>
<evidence type="ECO:0000256" key="1">
    <source>
        <dbReference type="ARBA" id="ARBA00022801"/>
    </source>
</evidence>
<keyword evidence="1" id="KW-0378">Hydrolase</keyword>
<evidence type="ECO:0000313" key="3">
    <source>
        <dbReference type="EMBL" id="GAA3955902.1"/>
    </source>
</evidence>
<dbReference type="InterPro" id="IPR039329">
    <property type="entry name" value="SIAE"/>
</dbReference>
<dbReference type="Proteomes" id="UP001501081">
    <property type="component" value="Unassembled WGS sequence"/>
</dbReference>
<dbReference type="SUPFAM" id="SSF49785">
    <property type="entry name" value="Galactose-binding domain-like"/>
    <property type="match status" value="1"/>
</dbReference>
<dbReference type="SUPFAM" id="SSF52266">
    <property type="entry name" value="SGNH hydrolase"/>
    <property type="match status" value="1"/>
</dbReference>
<gene>
    <name evidence="3" type="ORF">GCM10022246_07410</name>
</gene>
<dbReference type="RefSeq" id="WP_344765033.1">
    <property type="nucleotide sequence ID" value="NZ_BAABAK010000003.1"/>
</dbReference>
<comment type="caution">
    <text evidence="3">The sequence shown here is derived from an EMBL/GenBank/DDBJ whole genome shotgun (WGS) entry which is preliminary data.</text>
</comment>
<keyword evidence="4" id="KW-1185">Reference proteome</keyword>
<feature type="domain" description="Sialate O-acetylesterase" evidence="2">
    <location>
        <begin position="401"/>
        <end position="524"/>
    </location>
</feature>
<dbReference type="PANTHER" id="PTHR22901:SF0">
    <property type="entry name" value="SIALATE O-ACETYLESTERASE"/>
    <property type="match status" value="1"/>
</dbReference>
<evidence type="ECO:0000313" key="4">
    <source>
        <dbReference type="Proteomes" id="UP001501081"/>
    </source>
</evidence>
<feature type="domain" description="Sialate O-acetylesterase" evidence="2">
    <location>
        <begin position="102"/>
        <end position="221"/>
    </location>
</feature>
<dbReference type="EMBL" id="BAABAK010000003">
    <property type="protein sequence ID" value="GAA3955902.1"/>
    <property type="molecule type" value="Genomic_DNA"/>
</dbReference>
<protein>
    <submittedName>
        <fullName evidence="3">Sialate O-acetylesterase</fullName>
    </submittedName>
</protein>
<dbReference type="Gene3D" id="3.40.50.1110">
    <property type="entry name" value="SGNH hydrolase"/>
    <property type="match status" value="2"/>
</dbReference>
<proteinExistence type="predicted"/>
<reference evidence="4" key="1">
    <citation type="journal article" date="2019" name="Int. J. Syst. Evol. Microbiol.">
        <title>The Global Catalogue of Microorganisms (GCM) 10K type strain sequencing project: providing services to taxonomists for standard genome sequencing and annotation.</title>
        <authorList>
            <consortium name="The Broad Institute Genomics Platform"/>
            <consortium name="The Broad Institute Genome Sequencing Center for Infectious Disease"/>
            <person name="Wu L."/>
            <person name="Ma J."/>
        </authorList>
    </citation>
    <scope>NUCLEOTIDE SEQUENCE [LARGE SCALE GENOMIC DNA]</scope>
    <source>
        <strain evidence="4">JCM 17338</strain>
    </source>
</reference>
<sequence length="639" mass="71735">MKKTAILSLLVFSFLYGSAQIKLPKLISSGMILQRSDTIKVWGWAAASENISLDFNKKKYNTKADKNGNWEIKLMPQQAGGPYEMIFTASNKIVLKDILFGDVWLCSGQSNMELPMGRLIDQYPEAIANANHPQIRQFLVPDEYDFKQKRNDLSSGKWQAANPKTVLDFSAAAYFFALDINKKYHIPIGIINAALGGSPAQAWISESAIEKFPAYYKEAQKFKDDQLIKQIETDDQSLSNAWYKNLNTNDLGIKNNWKANVEDSDWAEMNIPGYWANGSLGKTNGVVWFKKDIIIPKSMIGKPAKLLLGRIVDADSVFINGEFVGATSYQYPPRRYLFNSGVLKEGKNTVTVKLINNSGNGGFVEDKAYQLITGQDTINLKGKWKYKLGAKSVPAPSQTFIRWKPIGLYNAMIAPLEDYKIKGVLWYQGEANTGNAKEYVELMQSLIADWRATWKKPLLPFIYVQLPNFMETKDKPSESNWAELRFQQRALLSVKNTGMAVAIDLGEWNDIHPLNKQDIGKRLALQAAHLVYGDKKTVSSGPTFKSLILNKNKLILSFDNVGDGLVIKSGSALKYFAVAGADKKFVWAKAEIQHNKVLVWSEEIANPVYVRYAWADNPEGANLYNRNGLPTEPFEASIK</sequence>
<organism evidence="3 4">
    <name type="scientific">Pedobacter ginsengiterrae</name>
    <dbReference type="NCBI Taxonomy" id="871696"/>
    <lineage>
        <taxon>Bacteria</taxon>
        <taxon>Pseudomonadati</taxon>
        <taxon>Bacteroidota</taxon>
        <taxon>Sphingobacteriia</taxon>
        <taxon>Sphingobacteriales</taxon>
        <taxon>Sphingobacteriaceae</taxon>
        <taxon>Pedobacter</taxon>
    </lineage>
</organism>
<name>A0ABP7NX43_9SPHI</name>
<dbReference type="InterPro" id="IPR036514">
    <property type="entry name" value="SGNH_hydro_sf"/>
</dbReference>
<dbReference type="PANTHER" id="PTHR22901">
    <property type="entry name" value="SIALATE O-ACETYLESTERASE"/>
    <property type="match status" value="1"/>
</dbReference>
<dbReference type="InterPro" id="IPR008979">
    <property type="entry name" value="Galactose-bd-like_sf"/>
</dbReference>
<dbReference type="InterPro" id="IPR005181">
    <property type="entry name" value="SASA"/>
</dbReference>